<feature type="region of interest" description="Disordered" evidence="1">
    <location>
        <begin position="1"/>
        <end position="32"/>
    </location>
</feature>
<dbReference type="EMBL" id="ATLV01019753">
    <property type="status" value="NOT_ANNOTATED_CDS"/>
    <property type="molecule type" value="Genomic_DNA"/>
</dbReference>
<proteinExistence type="predicted"/>
<dbReference type="AlphaFoldDB" id="A0A084W303"/>
<evidence type="ECO:0000256" key="1">
    <source>
        <dbReference type="SAM" id="MobiDB-lite"/>
    </source>
</evidence>
<feature type="region of interest" description="Disordered" evidence="1">
    <location>
        <begin position="143"/>
        <end position="184"/>
    </location>
</feature>
<dbReference type="EMBL" id="KE525279">
    <property type="protein sequence ID" value="KFB44597.1"/>
    <property type="molecule type" value="Genomic_DNA"/>
</dbReference>
<organism evidence="2">
    <name type="scientific">Anopheles sinensis</name>
    <name type="common">Mosquito</name>
    <dbReference type="NCBI Taxonomy" id="74873"/>
    <lineage>
        <taxon>Eukaryota</taxon>
        <taxon>Metazoa</taxon>
        <taxon>Ecdysozoa</taxon>
        <taxon>Arthropoda</taxon>
        <taxon>Hexapoda</taxon>
        <taxon>Insecta</taxon>
        <taxon>Pterygota</taxon>
        <taxon>Neoptera</taxon>
        <taxon>Endopterygota</taxon>
        <taxon>Diptera</taxon>
        <taxon>Nematocera</taxon>
        <taxon>Culicoidea</taxon>
        <taxon>Culicidae</taxon>
        <taxon>Anophelinae</taxon>
        <taxon>Anopheles</taxon>
    </lineage>
</organism>
<protein>
    <submittedName>
        <fullName evidence="2 3">Uncharacterized protein</fullName>
    </submittedName>
</protein>
<accession>A0A084W303</accession>
<evidence type="ECO:0000313" key="3">
    <source>
        <dbReference type="EnsemblMetazoa" id="ASIC012536-PA"/>
    </source>
</evidence>
<dbReference type="VEuPathDB" id="VectorBase:ASIC012536"/>
<evidence type="ECO:0000313" key="4">
    <source>
        <dbReference type="Proteomes" id="UP000030765"/>
    </source>
</evidence>
<gene>
    <name evidence="2" type="ORF">ZHAS_00012536</name>
</gene>
<sequence length="184" mass="20423">MKPRSSVRRERHVDPVSASSTHSPGQLHRNVHNTHTISGWRTKSTFPPAGYHLKAGAQKQQKQPLVLHLITNWTRRAATHVPYLQVGYFVSPPFLHTGHPPERHTGGTHGKEAAHWLLFRFVTPLFASDLRIEPRKSMDSMAPERALAILHGGAGPRAAEPDARREGEDRPTIGSSRNSPRNGG</sequence>
<reference evidence="3" key="2">
    <citation type="submission" date="2020-05" db="UniProtKB">
        <authorList>
            <consortium name="EnsemblMetazoa"/>
        </authorList>
    </citation>
    <scope>IDENTIFICATION</scope>
</reference>
<keyword evidence="4" id="KW-1185">Reference proteome</keyword>
<evidence type="ECO:0000313" key="2">
    <source>
        <dbReference type="EMBL" id="KFB44597.1"/>
    </source>
</evidence>
<feature type="compositionally biased region" description="Basic and acidic residues" evidence="1">
    <location>
        <begin position="159"/>
        <end position="171"/>
    </location>
</feature>
<dbReference type="Proteomes" id="UP000030765">
    <property type="component" value="Unassembled WGS sequence"/>
</dbReference>
<feature type="compositionally biased region" description="Polar residues" evidence="1">
    <location>
        <begin position="173"/>
        <end position="184"/>
    </location>
</feature>
<dbReference type="EnsemblMetazoa" id="ASIC012536-RA">
    <property type="protein sequence ID" value="ASIC012536-PA"/>
    <property type="gene ID" value="ASIC012536"/>
</dbReference>
<reference evidence="2 4" key="1">
    <citation type="journal article" date="2014" name="BMC Genomics">
        <title>Genome sequence of Anopheles sinensis provides insight into genetics basis of mosquito competence for malaria parasites.</title>
        <authorList>
            <person name="Zhou D."/>
            <person name="Zhang D."/>
            <person name="Ding G."/>
            <person name="Shi L."/>
            <person name="Hou Q."/>
            <person name="Ye Y."/>
            <person name="Xu Y."/>
            <person name="Zhou H."/>
            <person name="Xiong C."/>
            <person name="Li S."/>
            <person name="Yu J."/>
            <person name="Hong S."/>
            <person name="Yu X."/>
            <person name="Zou P."/>
            <person name="Chen C."/>
            <person name="Chang X."/>
            <person name="Wang W."/>
            <person name="Lv Y."/>
            <person name="Sun Y."/>
            <person name="Ma L."/>
            <person name="Shen B."/>
            <person name="Zhu C."/>
        </authorList>
    </citation>
    <scope>NUCLEOTIDE SEQUENCE [LARGE SCALE GENOMIC DNA]</scope>
</reference>
<name>A0A084W303_ANOSI</name>